<dbReference type="EMBL" id="GL377573">
    <property type="protein sequence ID" value="EFJ31869.1"/>
    <property type="molecule type" value="Genomic_DNA"/>
</dbReference>
<comment type="similarity">
    <text evidence="2 5">Belongs to the UTP11 family.</text>
</comment>
<dbReference type="FunCoup" id="D8R7D1">
    <property type="interactions" value="3605"/>
</dbReference>
<evidence type="ECO:0000313" key="7">
    <source>
        <dbReference type="EMBL" id="EFJ31869.1"/>
    </source>
</evidence>
<feature type="compositionally biased region" description="Basic and acidic residues" evidence="6">
    <location>
        <begin position="14"/>
        <end position="24"/>
    </location>
</feature>
<dbReference type="PIRSF" id="PIRSF015952">
    <property type="entry name" value="U3snoRNP11"/>
    <property type="match status" value="1"/>
</dbReference>
<dbReference type="PANTHER" id="PTHR12838">
    <property type="entry name" value="U3 SMALL NUCLEOLAR RNA-ASSOCIATED PROTEIN 11"/>
    <property type="match status" value="1"/>
</dbReference>
<comment type="subunit">
    <text evidence="5">Component of the ribosomal small subunit (SSU) processome.</text>
</comment>
<dbReference type="GO" id="GO:0005730">
    <property type="term" value="C:nucleolus"/>
    <property type="evidence" value="ECO:0000318"/>
    <property type="project" value="GO_Central"/>
</dbReference>
<dbReference type="HOGENOM" id="CLU_061887_1_0_1"/>
<name>D8R7D1_SELML</name>
<dbReference type="InterPro" id="IPR007144">
    <property type="entry name" value="SSU_processome_Utp11"/>
</dbReference>
<comment type="subcellular location">
    <subcellularLocation>
        <location evidence="1 5">Nucleus</location>
        <location evidence="1 5">Nucleolus</location>
    </subcellularLocation>
</comment>
<evidence type="ECO:0000256" key="1">
    <source>
        <dbReference type="ARBA" id="ARBA00004604"/>
    </source>
</evidence>
<dbReference type="GO" id="GO:0032040">
    <property type="term" value="C:small-subunit processome"/>
    <property type="evidence" value="ECO:0000318"/>
    <property type="project" value="GO_Central"/>
</dbReference>
<dbReference type="OrthoDB" id="29058at2759"/>
<evidence type="ECO:0000256" key="6">
    <source>
        <dbReference type="SAM" id="MobiDB-lite"/>
    </source>
</evidence>
<comment type="function">
    <text evidence="5">Involved in nucleolar processing of pre-18S ribosomal RNA.</text>
</comment>
<accession>D8R7D1</accession>
<dbReference type="InParanoid" id="D8R7D1"/>
<dbReference type="Proteomes" id="UP000001514">
    <property type="component" value="Unassembled WGS sequence"/>
</dbReference>
<evidence type="ECO:0000256" key="2">
    <source>
        <dbReference type="ARBA" id="ARBA00008105"/>
    </source>
</evidence>
<reference evidence="7 8" key="1">
    <citation type="journal article" date="2011" name="Science">
        <title>The Selaginella genome identifies genetic changes associated with the evolution of vascular plants.</title>
        <authorList>
            <person name="Banks J.A."/>
            <person name="Nishiyama T."/>
            <person name="Hasebe M."/>
            <person name="Bowman J.L."/>
            <person name="Gribskov M."/>
            <person name="dePamphilis C."/>
            <person name="Albert V.A."/>
            <person name="Aono N."/>
            <person name="Aoyama T."/>
            <person name="Ambrose B.A."/>
            <person name="Ashton N.W."/>
            <person name="Axtell M.J."/>
            <person name="Barker E."/>
            <person name="Barker M.S."/>
            <person name="Bennetzen J.L."/>
            <person name="Bonawitz N.D."/>
            <person name="Chapple C."/>
            <person name="Cheng C."/>
            <person name="Correa L.G."/>
            <person name="Dacre M."/>
            <person name="DeBarry J."/>
            <person name="Dreyer I."/>
            <person name="Elias M."/>
            <person name="Engstrom E.M."/>
            <person name="Estelle M."/>
            <person name="Feng L."/>
            <person name="Finet C."/>
            <person name="Floyd S.K."/>
            <person name="Frommer W.B."/>
            <person name="Fujita T."/>
            <person name="Gramzow L."/>
            <person name="Gutensohn M."/>
            <person name="Harholt J."/>
            <person name="Hattori M."/>
            <person name="Heyl A."/>
            <person name="Hirai T."/>
            <person name="Hiwatashi Y."/>
            <person name="Ishikawa M."/>
            <person name="Iwata M."/>
            <person name="Karol K.G."/>
            <person name="Koehler B."/>
            <person name="Kolukisaoglu U."/>
            <person name="Kubo M."/>
            <person name="Kurata T."/>
            <person name="Lalonde S."/>
            <person name="Li K."/>
            <person name="Li Y."/>
            <person name="Litt A."/>
            <person name="Lyons E."/>
            <person name="Manning G."/>
            <person name="Maruyama T."/>
            <person name="Michael T.P."/>
            <person name="Mikami K."/>
            <person name="Miyazaki S."/>
            <person name="Morinaga S."/>
            <person name="Murata T."/>
            <person name="Mueller-Roeber B."/>
            <person name="Nelson D.R."/>
            <person name="Obara M."/>
            <person name="Oguri Y."/>
            <person name="Olmstead R.G."/>
            <person name="Onodera N."/>
            <person name="Petersen B.L."/>
            <person name="Pils B."/>
            <person name="Prigge M."/>
            <person name="Rensing S.A."/>
            <person name="Riano-Pachon D.M."/>
            <person name="Roberts A.W."/>
            <person name="Sato Y."/>
            <person name="Scheller H.V."/>
            <person name="Schulz B."/>
            <person name="Schulz C."/>
            <person name="Shakirov E.V."/>
            <person name="Shibagaki N."/>
            <person name="Shinohara N."/>
            <person name="Shippen D.E."/>
            <person name="Soerensen I."/>
            <person name="Sotooka R."/>
            <person name="Sugimoto N."/>
            <person name="Sugita M."/>
            <person name="Sumikawa N."/>
            <person name="Tanurdzic M."/>
            <person name="Theissen G."/>
            <person name="Ulvskov P."/>
            <person name="Wakazuki S."/>
            <person name="Weng J.K."/>
            <person name="Willats W.W."/>
            <person name="Wipf D."/>
            <person name="Wolf P.G."/>
            <person name="Yang L."/>
            <person name="Zimmer A.D."/>
            <person name="Zhu Q."/>
            <person name="Mitros T."/>
            <person name="Hellsten U."/>
            <person name="Loque D."/>
            <person name="Otillar R."/>
            <person name="Salamov A."/>
            <person name="Schmutz J."/>
            <person name="Shapiro H."/>
            <person name="Lindquist E."/>
            <person name="Lucas S."/>
            <person name="Rokhsar D."/>
            <person name="Grigoriev I.V."/>
        </authorList>
    </citation>
    <scope>NUCLEOTIDE SEQUENCE [LARGE SCALE GENOMIC DNA]</scope>
</reference>
<dbReference type="eggNOG" id="KOG3237">
    <property type="taxonomic scope" value="Eukaryota"/>
</dbReference>
<dbReference type="Gramene" id="EFJ31869">
    <property type="protein sequence ID" value="EFJ31869"/>
    <property type="gene ID" value="SELMODRAFT_168722"/>
</dbReference>
<evidence type="ECO:0000256" key="4">
    <source>
        <dbReference type="ARBA" id="ARBA00023242"/>
    </source>
</evidence>
<dbReference type="PANTHER" id="PTHR12838:SF0">
    <property type="entry name" value="U3 SMALL NUCLEOLAR RNA-ASSOCIATED PROTEIN 11-RELATED"/>
    <property type="match status" value="1"/>
</dbReference>
<organism evidence="8">
    <name type="scientific">Selaginella moellendorffii</name>
    <name type="common">Spikemoss</name>
    <dbReference type="NCBI Taxonomy" id="88036"/>
    <lineage>
        <taxon>Eukaryota</taxon>
        <taxon>Viridiplantae</taxon>
        <taxon>Streptophyta</taxon>
        <taxon>Embryophyta</taxon>
        <taxon>Tracheophyta</taxon>
        <taxon>Lycopodiopsida</taxon>
        <taxon>Selaginellales</taxon>
        <taxon>Selaginellaceae</taxon>
        <taxon>Selaginella</taxon>
    </lineage>
</organism>
<feature type="region of interest" description="Disordered" evidence="6">
    <location>
        <begin position="197"/>
        <end position="229"/>
    </location>
</feature>
<keyword evidence="4 5" id="KW-0539">Nucleus</keyword>
<feature type="region of interest" description="Disordered" evidence="6">
    <location>
        <begin position="143"/>
        <end position="163"/>
    </location>
</feature>
<protein>
    <recommendedName>
        <fullName evidence="5">U3 small nucleolar RNA-associated protein 11</fullName>
        <shortName evidence="5">U3 snoRNA-associated protein 11</shortName>
    </recommendedName>
</protein>
<feature type="region of interest" description="Disordered" evidence="6">
    <location>
        <begin position="1"/>
        <end position="24"/>
    </location>
</feature>
<keyword evidence="3 5" id="KW-0698">rRNA processing</keyword>
<dbReference type="Pfam" id="PF03998">
    <property type="entry name" value="Utp11"/>
    <property type="match status" value="1"/>
</dbReference>
<gene>
    <name evidence="7" type="ORF">SELMODRAFT_168722</name>
</gene>
<evidence type="ECO:0000256" key="3">
    <source>
        <dbReference type="ARBA" id="ARBA00022552"/>
    </source>
</evidence>
<sequence>MASLRNAVRRREHKERSQPSERARFGLLEKHKDYVLRAKDFHRKEKTIQTLQEKALTKNPDEFYHRMISTKTVNGVHRPKSLAKQYTQEELLLMKTQDVKYILCKAQSEQKKVDRLQAVLHGLDKARENQHSYFAEDGDEVNEMRGNLRNGESPSSSSDLPLEVNRDREAAYNELAQRKERLEKLKSMVITMSMQKEIMGKGRKRKMKSDELVTPSSMPVFKWRNERKK</sequence>
<dbReference type="KEGG" id="smo:SELMODRAFT_168722"/>
<dbReference type="STRING" id="88036.D8R7D1"/>
<dbReference type="AlphaFoldDB" id="D8R7D1"/>
<dbReference type="GO" id="GO:0006364">
    <property type="term" value="P:rRNA processing"/>
    <property type="evidence" value="ECO:0007669"/>
    <property type="project" value="UniProtKB-UniRule"/>
</dbReference>
<evidence type="ECO:0000313" key="8">
    <source>
        <dbReference type="Proteomes" id="UP000001514"/>
    </source>
</evidence>
<keyword evidence="8" id="KW-1185">Reference proteome</keyword>
<proteinExistence type="inferred from homology"/>
<evidence type="ECO:0000256" key="5">
    <source>
        <dbReference type="PIRNR" id="PIRNR015952"/>
    </source>
</evidence>
<dbReference type="OMA" id="DLKYVVM"/>